<dbReference type="EMBL" id="UZAU01000253">
    <property type="status" value="NOT_ANNOTATED_CDS"/>
    <property type="molecule type" value="Genomic_DNA"/>
</dbReference>
<evidence type="ECO:0000313" key="3">
    <source>
        <dbReference type="Proteomes" id="UP000596661"/>
    </source>
</evidence>
<dbReference type="InterPro" id="IPR045249">
    <property type="entry name" value="HARBI1-like"/>
</dbReference>
<dbReference type="PANTHER" id="PTHR22930:SF293">
    <property type="entry name" value="PROTEIN ALP1-LIKE"/>
    <property type="match status" value="1"/>
</dbReference>
<evidence type="ECO:0000313" key="2">
    <source>
        <dbReference type="EnsemblPlants" id="cds.novel_model_2994_5bd9a17a"/>
    </source>
</evidence>
<organism evidence="2 3">
    <name type="scientific">Cannabis sativa</name>
    <name type="common">Hemp</name>
    <name type="synonym">Marijuana</name>
    <dbReference type="NCBI Taxonomy" id="3483"/>
    <lineage>
        <taxon>Eukaryota</taxon>
        <taxon>Viridiplantae</taxon>
        <taxon>Streptophyta</taxon>
        <taxon>Embryophyta</taxon>
        <taxon>Tracheophyta</taxon>
        <taxon>Spermatophyta</taxon>
        <taxon>Magnoliopsida</taxon>
        <taxon>eudicotyledons</taxon>
        <taxon>Gunneridae</taxon>
        <taxon>Pentapetalae</taxon>
        <taxon>rosids</taxon>
        <taxon>fabids</taxon>
        <taxon>Rosales</taxon>
        <taxon>Cannabaceae</taxon>
        <taxon>Cannabis</taxon>
    </lineage>
</organism>
<dbReference type="Pfam" id="PF26138">
    <property type="entry name" value="DUF8040"/>
    <property type="match status" value="1"/>
</dbReference>
<protein>
    <recommendedName>
        <fullName evidence="1">DUF8040 domain-containing protein</fullName>
    </recommendedName>
</protein>
<keyword evidence="3" id="KW-1185">Reference proteome</keyword>
<dbReference type="AlphaFoldDB" id="A0A803QYQ2"/>
<dbReference type="EnsemblPlants" id="novel_model_2994_5bd9a17a">
    <property type="protein sequence ID" value="cds.novel_model_2994_5bd9a17a"/>
    <property type="gene ID" value="novel_gene_1598_5bd9a17a"/>
</dbReference>
<proteinExistence type="predicted"/>
<accession>A0A803QYQ2</accession>
<dbReference type="Proteomes" id="UP000596661">
    <property type="component" value="Chromosome 3"/>
</dbReference>
<dbReference type="OMA" id="HIISYDI"/>
<dbReference type="InterPro" id="IPR058353">
    <property type="entry name" value="DUF8040"/>
</dbReference>
<name>A0A803QYQ2_CANSA</name>
<dbReference type="PANTHER" id="PTHR22930">
    <property type="match status" value="1"/>
</dbReference>
<reference evidence="2" key="2">
    <citation type="submission" date="2021-03" db="UniProtKB">
        <authorList>
            <consortium name="EnsemblPlants"/>
        </authorList>
    </citation>
    <scope>IDENTIFICATION</scope>
</reference>
<dbReference type="Gramene" id="novel_model_2994_5bd9a17a">
    <property type="protein sequence ID" value="cds.novel_model_2994_5bd9a17a"/>
    <property type="gene ID" value="novel_gene_1598_5bd9a17a"/>
</dbReference>
<sequence>MFLESSFRRHQLRQLNLFRMIHAGDLACIENTRMDRKTFGILCHQLRTIGGLKGTKNIDVEEMVAIFLHIISYDIKNRIVRQQFARSGETVSRQFNVVLNALLRLHGLLLKKPEPILDGSTDERWQWFKNCLYMYILLFIIIYYC</sequence>
<feature type="domain" description="DUF8040" evidence="1">
    <location>
        <begin position="26"/>
        <end position="103"/>
    </location>
</feature>
<evidence type="ECO:0000259" key="1">
    <source>
        <dbReference type="Pfam" id="PF26138"/>
    </source>
</evidence>
<reference evidence="2" key="1">
    <citation type="submission" date="2018-11" db="EMBL/GenBank/DDBJ databases">
        <authorList>
            <person name="Grassa J C."/>
        </authorList>
    </citation>
    <scope>NUCLEOTIDE SEQUENCE [LARGE SCALE GENOMIC DNA]</scope>
</reference>